<dbReference type="AlphaFoldDB" id="A0A4U0R9C6"/>
<name>A0A4U0R9C6_9RHOB</name>
<dbReference type="RefSeq" id="WP_136885952.1">
    <property type="nucleotide sequence ID" value="NZ_SUNI01000007.1"/>
</dbReference>
<proteinExistence type="predicted"/>
<dbReference type="Proteomes" id="UP000309747">
    <property type="component" value="Unassembled WGS sequence"/>
</dbReference>
<reference evidence="1 2" key="1">
    <citation type="submission" date="2019-04" db="EMBL/GenBank/DDBJ databases">
        <authorList>
            <person name="Li J."/>
        </authorList>
    </citation>
    <scope>NUCLEOTIDE SEQUENCE [LARGE SCALE GENOMIC DNA]</scope>
    <source>
        <strain evidence="1 2">KCTC 42687</strain>
    </source>
</reference>
<organism evidence="1 2">
    <name type="scientific">Paracoccus gahaiensis</name>
    <dbReference type="NCBI Taxonomy" id="1706839"/>
    <lineage>
        <taxon>Bacteria</taxon>
        <taxon>Pseudomonadati</taxon>
        <taxon>Pseudomonadota</taxon>
        <taxon>Alphaproteobacteria</taxon>
        <taxon>Rhodobacterales</taxon>
        <taxon>Paracoccaceae</taxon>
        <taxon>Paracoccus</taxon>
    </lineage>
</organism>
<dbReference type="EMBL" id="SUNI01000007">
    <property type="protein sequence ID" value="TJZ91783.1"/>
    <property type="molecule type" value="Genomic_DNA"/>
</dbReference>
<evidence type="ECO:0000313" key="1">
    <source>
        <dbReference type="EMBL" id="TJZ91783.1"/>
    </source>
</evidence>
<dbReference type="OrthoDB" id="7775439at2"/>
<gene>
    <name evidence="1" type="ORF">FA743_09915</name>
</gene>
<keyword evidence="2" id="KW-1185">Reference proteome</keyword>
<protein>
    <submittedName>
        <fullName evidence="1">Uncharacterized protein</fullName>
    </submittedName>
</protein>
<sequence>MTDATLMLKDMSPLTGTVETGGDYVRFRTQADLDPQVLGDPREGVIEIEGHREEVVLESAHPYRPTPGLETGPEGMELILRRRAPSA</sequence>
<comment type="caution">
    <text evidence="1">The sequence shown here is derived from an EMBL/GenBank/DDBJ whole genome shotgun (WGS) entry which is preliminary data.</text>
</comment>
<accession>A0A4U0R9C6</accession>
<evidence type="ECO:0000313" key="2">
    <source>
        <dbReference type="Proteomes" id="UP000309747"/>
    </source>
</evidence>